<organism evidence="1">
    <name type="scientific">Rosellinia necatrix</name>
    <name type="common">White root-rot fungus</name>
    <dbReference type="NCBI Taxonomy" id="77044"/>
    <lineage>
        <taxon>Eukaryota</taxon>
        <taxon>Fungi</taxon>
        <taxon>Dikarya</taxon>
        <taxon>Ascomycota</taxon>
        <taxon>Pezizomycotina</taxon>
        <taxon>Sordariomycetes</taxon>
        <taxon>Xylariomycetidae</taxon>
        <taxon>Xylariales</taxon>
        <taxon>Xylariaceae</taxon>
        <taxon>Rosellinia</taxon>
    </lineage>
</organism>
<proteinExistence type="predicted"/>
<protein>
    <submittedName>
        <fullName evidence="1">Uncharacterized protein</fullName>
    </submittedName>
</protein>
<keyword evidence="2" id="KW-1185">Reference proteome</keyword>
<gene>
    <name evidence="1" type="ORF">SAMD00023353_6100150</name>
</gene>
<sequence length="137" mass="14840">MSLVSKSPTPTRPPRYSRGPILNARVVIVVVVVVQRGFETSFKPEVVAPLPFLLARALPTGQACRAHHAQDPRSSVLGREVLPAMKPPHNDSDTSPVNPPGHQLNNTLNAAIPLRPGIGAITQPTIDVREKETRRVV</sequence>
<evidence type="ECO:0000313" key="1">
    <source>
        <dbReference type="EMBL" id="GAW26989.1"/>
    </source>
</evidence>
<dbReference type="Proteomes" id="UP000054516">
    <property type="component" value="Unassembled WGS sequence"/>
</dbReference>
<evidence type="ECO:0000313" key="2">
    <source>
        <dbReference type="Proteomes" id="UP000054516"/>
    </source>
</evidence>
<name>A0A1S8AAA8_ROSNE</name>
<reference evidence="1" key="1">
    <citation type="submission" date="2016-03" db="EMBL/GenBank/DDBJ databases">
        <title>Draft genome sequence of Rosellinia necatrix.</title>
        <authorList>
            <person name="Kanematsu S."/>
        </authorList>
    </citation>
    <scope>NUCLEOTIDE SEQUENCE [LARGE SCALE GENOMIC DNA]</scope>
    <source>
        <strain evidence="1">W97</strain>
    </source>
</reference>
<accession>A0A1S8AAA8</accession>
<dbReference type="AlphaFoldDB" id="A0A1S8AAA8"/>
<dbReference type="EMBL" id="DF977506">
    <property type="protein sequence ID" value="GAW26989.1"/>
    <property type="molecule type" value="Genomic_DNA"/>
</dbReference>